<evidence type="ECO:0000313" key="1">
    <source>
        <dbReference type="EMBL" id="NUV78222.1"/>
    </source>
</evidence>
<dbReference type="EMBL" id="JAANNW010000052">
    <property type="protein sequence ID" value="NUV78222.1"/>
    <property type="molecule type" value="Genomic_DNA"/>
</dbReference>
<protein>
    <submittedName>
        <fullName evidence="1">Uncharacterized protein</fullName>
    </submittedName>
</protein>
<name>A0ACC7Y8J5_9ACTN</name>
<reference evidence="1" key="1">
    <citation type="submission" date="2020-03" db="EMBL/GenBank/DDBJ databases">
        <title>Complete genome sequence of sixteen Streptomyces strains facilitates identification of candidate genes involved in plant growth-promotion in grain legumes and cereals.</title>
        <authorList>
            <person name="Gopalakrishnan S."/>
            <person name="Thakur V."/>
            <person name="Saxena R."/>
            <person name="Vadlamudi S."/>
            <person name="Purohit S."/>
            <person name="Kumar V."/>
            <person name="Rathore A."/>
            <person name="Chitikineni A."/>
            <person name="Varshney R.K."/>
        </authorList>
    </citation>
    <scope>NUCLEOTIDE SEQUENCE</scope>
    <source>
        <strain evidence="1">CAI-93</strain>
    </source>
</reference>
<gene>
    <name evidence="1" type="ORF">G6W56_29925</name>
</gene>
<accession>A0ACC7Y8J5</accession>
<evidence type="ECO:0000313" key="2">
    <source>
        <dbReference type="Proteomes" id="UP000556843"/>
    </source>
</evidence>
<comment type="caution">
    <text evidence="1">The sequence shown here is derived from an EMBL/GenBank/DDBJ whole genome shotgun (WGS) entry which is preliminary data.</text>
</comment>
<organism evidence="1 2">
    <name type="scientific">Streptomyces fungicidicus</name>
    <dbReference type="NCBI Taxonomy" id="68203"/>
    <lineage>
        <taxon>Bacteria</taxon>
        <taxon>Bacillati</taxon>
        <taxon>Actinomycetota</taxon>
        <taxon>Actinomycetes</taxon>
        <taxon>Kitasatosporales</taxon>
        <taxon>Streptomycetaceae</taxon>
        <taxon>Streptomyces</taxon>
    </lineage>
</organism>
<keyword evidence="2" id="KW-1185">Reference proteome</keyword>
<dbReference type="Proteomes" id="UP000556843">
    <property type="component" value="Unassembled WGS sequence"/>
</dbReference>
<sequence>MKLNTQAQVDAAERVLRLSWVIVAGAILFSVFTVTPLVARVTPQDWQWSAWLLPIVVDVAVVISIRVDAIVARLGGSTTGWPATLRVLTGAMSVLLNIGDSALKGDLVGVGVHLVAPALLIVTAEASLKWRREIASATTRIEEERRREHEERRREQRAREERLRADREQEREERLREREAALQEERDRRRDEAAERAAEREHEARLAKEERDDKRKDEAARYAREEETRRREAAEAKAKAEEAKAHEEETRRREAAKAETERRLREPRPAPPAPARTPVSAARTSRPAVSATVSKTDAHEADTDDKMSEKDARKAVADGIREGRSQREIAALTGWSTGWVAKRAQELAVTS</sequence>
<proteinExistence type="predicted"/>